<reference evidence="3 4" key="1">
    <citation type="submission" date="2018-12" db="EMBL/GenBank/DDBJ databases">
        <title>Genome Sequence of Candidatus Viridilinea halotolerans isolated from saline sulfide-rich spring.</title>
        <authorList>
            <person name="Grouzdev D.S."/>
            <person name="Burganskaya E.I."/>
            <person name="Krutkina M.S."/>
            <person name="Sukhacheva M.V."/>
            <person name="Gorlenko V.M."/>
        </authorList>
    </citation>
    <scope>NUCLEOTIDE SEQUENCE [LARGE SCALE GENOMIC DNA]</scope>
    <source>
        <strain evidence="3">Chok-6</strain>
    </source>
</reference>
<feature type="region of interest" description="Disordered" evidence="1">
    <location>
        <begin position="47"/>
        <end position="72"/>
    </location>
</feature>
<evidence type="ECO:0000256" key="1">
    <source>
        <dbReference type="SAM" id="MobiDB-lite"/>
    </source>
</evidence>
<feature type="domain" description="Restriction system protein Mrr-like N-terminal" evidence="2">
    <location>
        <begin position="6"/>
        <end position="56"/>
    </location>
</feature>
<dbReference type="InterPro" id="IPR025745">
    <property type="entry name" value="Mrr-like_N_dom"/>
</dbReference>
<protein>
    <recommendedName>
        <fullName evidence="2">Restriction system protein Mrr-like N-terminal domain-containing protein</fullName>
    </recommendedName>
</protein>
<dbReference type="Proteomes" id="UP000280307">
    <property type="component" value="Unassembled WGS sequence"/>
</dbReference>
<dbReference type="EMBL" id="RSAS01000427">
    <property type="protein sequence ID" value="RRR71841.1"/>
    <property type="molecule type" value="Genomic_DNA"/>
</dbReference>
<dbReference type="Pfam" id="PF14338">
    <property type="entry name" value="Mrr_N"/>
    <property type="match status" value="1"/>
</dbReference>
<proteinExistence type="predicted"/>
<accession>A0A426TZU7</accession>
<evidence type="ECO:0000259" key="2">
    <source>
        <dbReference type="Pfam" id="PF14338"/>
    </source>
</evidence>
<evidence type="ECO:0000313" key="3">
    <source>
        <dbReference type="EMBL" id="RRR71841.1"/>
    </source>
</evidence>
<gene>
    <name evidence="3" type="ORF">EI684_10950</name>
</gene>
<evidence type="ECO:0000313" key="4">
    <source>
        <dbReference type="Proteomes" id="UP000280307"/>
    </source>
</evidence>
<sequence>MPIPDFQSLMLPMLKLAADGQEHRLRDVIELLSQQYALSEAERNEMLPSGGTAEIRVKTGSKRFRVRTSATPTQFSRPHSVCRVRCP</sequence>
<name>A0A426TZU7_9CHLR</name>
<organism evidence="3 4">
    <name type="scientific">Candidatus Viridilinea halotolerans</name>
    <dbReference type="NCBI Taxonomy" id="2491704"/>
    <lineage>
        <taxon>Bacteria</taxon>
        <taxon>Bacillati</taxon>
        <taxon>Chloroflexota</taxon>
        <taxon>Chloroflexia</taxon>
        <taxon>Chloroflexales</taxon>
        <taxon>Chloroflexineae</taxon>
        <taxon>Oscillochloridaceae</taxon>
        <taxon>Candidatus Viridilinea</taxon>
    </lineage>
</organism>
<dbReference type="AlphaFoldDB" id="A0A426TZU7"/>
<comment type="caution">
    <text evidence="3">The sequence shown here is derived from an EMBL/GenBank/DDBJ whole genome shotgun (WGS) entry which is preliminary data.</text>
</comment>